<dbReference type="RefSeq" id="WP_234984616.1">
    <property type="nucleotide sequence ID" value="NZ_FUXI01000006.1"/>
</dbReference>
<dbReference type="Gene3D" id="3.40.50.1820">
    <property type="entry name" value="alpha/beta hydrolase"/>
    <property type="match status" value="1"/>
</dbReference>
<feature type="chain" id="PRO_5010589873" evidence="1">
    <location>
        <begin position="23"/>
        <end position="273"/>
    </location>
</feature>
<name>A0A1T4LNX7_9ENTE</name>
<protein>
    <submittedName>
        <fullName evidence="2">Uncharacterized protein with an alpha/beta hydrolase fold</fullName>
    </submittedName>
</protein>
<dbReference type="EMBL" id="FUXI01000006">
    <property type="protein sequence ID" value="SJZ56361.1"/>
    <property type="molecule type" value="Genomic_DNA"/>
</dbReference>
<organism evidence="2 3">
    <name type="scientific">Pilibacter termitis</name>
    <dbReference type="NCBI Taxonomy" id="263852"/>
    <lineage>
        <taxon>Bacteria</taxon>
        <taxon>Bacillati</taxon>
        <taxon>Bacillota</taxon>
        <taxon>Bacilli</taxon>
        <taxon>Lactobacillales</taxon>
        <taxon>Enterococcaceae</taxon>
        <taxon>Pilibacter</taxon>
    </lineage>
</organism>
<sequence length="273" mass="30087">MKKIFIALIALLTLLVACTRKVTVENVKKTSTPTLFIHGYSGGKGSFGGMIDRLETSSIAEKSLVLTVDENGEIHEVSYAKPTQNNPLVQILFQNNKSDEFSQAQWIENALLFLKEKYKVEKVNLVGHSMGGVSSLRLLLTSTENHSLPTVEKFVAIASPFNSFVDLSPNETIQNVLNQGPMEKSQRYLEYESQMQNISPTIKTLFIAGDKNDDTAGDGAVPLADALSMVHLFKQNGNPTNEKIFTGGNAQHSKLHENTAVDKLVAEFLWSDN</sequence>
<dbReference type="GO" id="GO:0016787">
    <property type="term" value="F:hydrolase activity"/>
    <property type="evidence" value="ECO:0007669"/>
    <property type="project" value="UniProtKB-KW"/>
</dbReference>
<evidence type="ECO:0000313" key="2">
    <source>
        <dbReference type="EMBL" id="SJZ56361.1"/>
    </source>
</evidence>
<dbReference type="SUPFAM" id="SSF53474">
    <property type="entry name" value="alpha/beta-Hydrolases"/>
    <property type="match status" value="1"/>
</dbReference>
<dbReference type="InterPro" id="IPR029058">
    <property type="entry name" value="AB_hydrolase_fold"/>
</dbReference>
<dbReference type="Pfam" id="PF06028">
    <property type="entry name" value="DUF915"/>
    <property type="match status" value="1"/>
</dbReference>
<evidence type="ECO:0000256" key="1">
    <source>
        <dbReference type="SAM" id="SignalP"/>
    </source>
</evidence>
<dbReference type="STRING" id="263852.SAMN02745116_00741"/>
<keyword evidence="1" id="KW-0732">Signal</keyword>
<dbReference type="Proteomes" id="UP000190328">
    <property type="component" value="Unassembled WGS sequence"/>
</dbReference>
<keyword evidence="2" id="KW-0378">Hydrolase</keyword>
<dbReference type="InterPro" id="IPR010315">
    <property type="entry name" value="DUF915_hydro-like"/>
</dbReference>
<proteinExistence type="predicted"/>
<evidence type="ECO:0000313" key="3">
    <source>
        <dbReference type="Proteomes" id="UP000190328"/>
    </source>
</evidence>
<dbReference type="PROSITE" id="PS51257">
    <property type="entry name" value="PROKAR_LIPOPROTEIN"/>
    <property type="match status" value="1"/>
</dbReference>
<dbReference type="AlphaFoldDB" id="A0A1T4LNX7"/>
<reference evidence="2 3" key="1">
    <citation type="submission" date="2017-02" db="EMBL/GenBank/DDBJ databases">
        <authorList>
            <person name="Peterson S.W."/>
        </authorList>
    </citation>
    <scope>NUCLEOTIDE SEQUENCE [LARGE SCALE GENOMIC DNA]</scope>
    <source>
        <strain evidence="2 3">ATCC BAA-1030</strain>
    </source>
</reference>
<accession>A0A1T4LNX7</accession>
<gene>
    <name evidence="2" type="ORF">SAMN02745116_00741</name>
</gene>
<keyword evidence="3" id="KW-1185">Reference proteome</keyword>
<feature type="signal peptide" evidence="1">
    <location>
        <begin position="1"/>
        <end position="22"/>
    </location>
</feature>